<evidence type="ECO:0000256" key="3">
    <source>
        <dbReference type="ARBA" id="ARBA00022801"/>
    </source>
</evidence>
<evidence type="ECO:0000313" key="8">
    <source>
        <dbReference type="Proteomes" id="UP000008143"/>
    </source>
</evidence>
<feature type="domain" description="AAA+ ATPase" evidence="6">
    <location>
        <begin position="2277"/>
        <end position="2524"/>
    </location>
</feature>
<keyword evidence="8" id="KW-1185">Reference proteome</keyword>
<dbReference type="GO" id="GO:0043139">
    <property type="term" value="F:5'-3' DNA helicase activity"/>
    <property type="evidence" value="ECO:0000318"/>
    <property type="project" value="GO_Central"/>
</dbReference>
<dbReference type="InterPro" id="IPR012340">
    <property type="entry name" value="NA-bd_OB-fold"/>
</dbReference>
<keyword evidence="4 9" id="KW-0347">Helicase</keyword>
<dbReference type="Gene3D" id="3.40.50.300">
    <property type="entry name" value="P-loop containing nucleotide triphosphate hydrolases"/>
    <property type="match status" value="4"/>
</dbReference>
<keyword evidence="3" id="KW-0378">Hydrolase</keyword>
<dbReference type="InterPro" id="IPR003593">
    <property type="entry name" value="AAA+_ATPase"/>
</dbReference>
<name>A0A8J1IXJ9_XENTR</name>
<evidence type="ECO:0000313" key="10">
    <source>
        <dbReference type="Xenbase" id="XB-GENE-6047889"/>
    </source>
</evidence>
<dbReference type="InterPro" id="IPR001900">
    <property type="entry name" value="RNase_II/R"/>
</dbReference>
<dbReference type="SMART" id="SM00382">
    <property type="entry name" value="AAA"/>
    <property type="match status" value="2"/>
</dbReference>
<dbReference type="InterPro" id="IPR050534">
    <property type="entry name" value="Coronavir_polyprotein_1ab"/>
</dbReference>
<dbReference type="Pfam" id="PF25049">
    <property type="entry name" value="OB_HELZ2"/>
    <property type="match status" value="1"/>
</dbReference>
<dbReference type="Xenbase" id="XB-GENE-6047889">
    <property type="gene designation" value="helz2"/>
</dbReference>
<dbReference type="PANTHER" id="PTHR43788:SF16">
    <property type="entry name" value="HELICASE WITH ZINC FINGER 2"/>
    <property type="match status" value="1"/>
</dbReference>
<evidence type="ECO:0000256" key="1">
    <source>
        <dbReference type="ARBA" id="ARBA00007913"/>
    </source>
</evidence>
<comment type="similarity">
    <text evidence="1">Belongs to the DNA2/NAM7 helicase family.</text>
</comment>
<dbReference type="SMART" id="SM00955">
    <property type="entry name" value="RNB"/>
    <property type="match status" value="1"/>
</dbReference>
<dbReference type="FunFam" id="3.40.50.300:FF:001313">
    <property type="entry name" value="Helicase with zinc finger domain 2"/>
    <property type="match status" value="1"/>
</dbReference>
<dbReference type="InterPro" id="IPR056787">
    <property type="entry name" value="OB_HELZ2"/>
</dbReference>
<dbReference type="FunFam" id="3.40.50.300:FF:001373">
    <property type="entry name" value="Helicase with zinc finger domain 2"/>
    <property type="match status" value="1"/>
</dbReference>
<evidence type="ECO:0000259" key="6">
    <source>
        <dbReference type="SMART" id="SM00382"/>
    </source>
</evidence>
<keyword evidence="5" id="KW-0067">ATP-binding</keyword>
<dbReference type="Proteomes" id="UP000008143">
    <property type="component" value="Chromosome 10"/>
</dbReference>
<dbReference type="RefSeq" id="XP_031750329.1">
    <property type="nucleotide sequence ID" value="XM_031894469.1"/>
</dbReference>
<proteinExistence type="inferred from homology"/>
<dbReference type="PANTHER" id="PTHR43788">
    <property type="entry name" value="DNA2/NAM7 HELICASE FAMILY MEMBER"/>
    <property type="match status" value="1"/>
</dbReference>
<dbReference type="GO" id="GO:0016787">
    <property type="term" value="F:hydrolase activity"/>
    <property type="evidence" value="ECO:0007669"/>
    <property type="project" value="UniProtKB-KW"/>
</dbReference>
<feature type="domain" description="AAA+ ATPase" evidence="6">
    <location>
        <begin position="754"/>
        <end position="982"/>
    </location>
</feature>
<dbReference type="GO" id="GO:0003723">
    <property type="term" value="F:RNA binding"/>
    <property type="evidence" value="ECO:0007669"/>
    <property type="project" value="InterPro"/>
</dbReference>
<dbReference type="OrthoDB" id="2285229at2759"/>
<sequence length="2756" mass="308544">MVLVSRPEEGSLARLQEEVELRLACTSCCRKKYVVTYTLAPCPHPCGAQLLLARSRGARAREEWYEVRRLPVFPLPARYEVCWHYRPRSGCTRHQQNCTFSWNEEEKLVWSFERKHKLERSQLRALLQPTQPSGPCAPSSWQGILNEYGGQFQEVCEQCFYQSPPMVTLTSLCQSHPRPVPLLMHILIDESKKQCHPIHPMPGCPHICLCSQASRGLMCGAVGRQCPKAHSEVELAVWRAEQDAGLTRGQLVGQGAINMGFYCRLCRVSAPSQESFEMHCASLEHGRMMASDSLTVWNYRAPPLGKVSFTLCNSPQDCMFGDGCQGAHSPEELQEWMVRVRVGRWNMQVLQQEGLQSYQERLLQEYQLSGCDCSVLSEEVEGVNVSYDSPRSAHGQQKPTKKQWQLTLRTKMVLIHVALLKHDPGATFSLTAPGLPDPCSYARGGSFQGRGPQQYKVGVTVEASVYGVFEQWVVLDFGIRPVLLQKLRLQVGGEAEIRQEGPSGQEREVLPSCERWHPGRQLVIPCKERTQEEKHLLLLYQQPVLSPTHKPPGAPRPTVTAKNYREQMHGAIGREEAAREQVIGRLNLKVLVTLSKMALSPQGMKVAPQGELLAEVPLPSGTTPDSEEGYLLHRSVSHALIAPVPPPANKVYEVSVDAHAGLENSVLLQVPERCCQDLGLEAGSSTELEVQFQLDRLQNCMYHEAVDRLLEEKLVLPELSKCRLPNTQGTPPWGNPKQQLAASYICGSAPGAELVPPLLIYGPFGTGKTFTMAKAALEVIKQPGTRVLICTHNNSAADLYVREHFHQYVSSGHPEATPLRVKYRLSPLNRTDPVTLQYCPLTQDGASFLVPPRELLERHRITVTTAVTSRDLDVPRGFFSHILLDESAQMPEPEALIPLALADHCTRVVIAGDHMQESPRLFYRGGKEGREEHTLLTRLFSHYQGGKSSVAKGARIVFHQNYRSAPAIISFVSRCFYVGRGDGIEACAGENVAPPPGQHALGLCHARGHCTREGNSWLNHSEVLQIIEVIGDVLNQWPKHWGPIRNRSICVISQGSQVRLIRQELRKVKLSDVTVTDYQNIIGGEFRVIILSTVQTVDSLPSLSSCPRSFGLDFFCDPRILNTILTRARSQVVVVGDMVALCSFGECSRIWRRYLGECVEGGSAKPPGLTVEEIKQVVRELQAWREAPPEEEEDGDPWVSEMDMSCEDSILEELLECKTEACVTLSEEGMLEVRSEPPPQGRRDPYTAFPEPQLAQYLLMQPNVYKRCLLHKDHFDRGYALTLTDCPPGRIHINGRVNCGLAFSGDQVVVQILPDTDPKAGKVVGVLKASEEERRFLCFMDPHDCSIMIPVERSITKIFCPVLKGNPVRVPIRQYRDRQMRTLKCEPLTPGMRRSQLFVVQVIAWRKGFYYPLGIVTRILRPIQRLDDGLEVLDLEFGVTGTGQYPLGASEEASRLCREAQVEVGRRDCRNILTFTVDPRDAKDLDDAISVQERDGHYEIGVHITDLASVIPPGGDLDREAMRRGVTFYSPKREAAHMLPVPMCTARCSLKPLCERRALSLFVLVEKETDWMVSGHLCQSVISSDRQLSYEEANAILADQGSHSAFGSVEGCLAACWHFSQVHRAHRLQEAATYKQPDEKCPPGARKAQMMIEEMMILYNSWVADFLTGKDSAMDLVPVRCQAPPTLRKIQELRDKFSHLLPLSSYLSHHLLEAPESPGPAPESPGLAPEQRITVFTPVWQQIEECAARGDYDGARDLLLTDDLHPELCHAVREFRRNLGRASTIRSGTADATGHYSLQLWAYTWASSPLRRYLDIVVQRLLQGILVGLVPPVAPKDMDFLCHHFERKVHQAASYERKGLAMELALALRGRGQQKLAVVVSVDAAGSSFQLVFPMNGDSLAAPMKVEYRYLQLAQQPEGIPGGVRLSWRRRVYCYHTYREKPLGHKRRSDITTFSARAWYDALYALSLSDPGQALCTLHKGVEVAEDGAEVQQSSCGHHTNLTLELKPGDTLPVQLCSAQERGIPMPRPQLFSPTPGIHICLEHSESPVDCFSGLAHRAPLRCYGNAQEYQAVWGPLCAMEAAMSAVGEGNAVVLRNVPIRWHNKDTGGGPARKGSFKLTPPLIADCELDMDFQNCYLCLRMEGLQGAQAESPLDSHLYTWVAHCLTDPSNHVTEEHGGAVTFHLHQRPNQEIPEAVLHSDNSFTVELIPKLLPDIRKEAALDQMKEASELAKNIVLGKRVTETDITTFRNERNFDIPGLGRGLNPSQREAVQSALRGPFTLIQGPPGTGKTVVGVHIIYWFHQMNQGAVPPCAQEGEGPDRKLLMYCGPSNKSVDVLAEMLLPLRTRLRPLRVYSEQIELDEFPYPGSGLRMSGYLREGKPNPELRSITLHHLIRQPTNQYANRILLMDRRIQNGDRITPEEVAEYKKLLYDARSVELARHDIILCTCITSSGASLTRLPVSQLVIDESAMCTEPETLVPLVSHKRVQSVVLLGDHRQLRPVVLNDLGRTLRMDRSLFERYQERALLLDTQYRMHSDICEFPSEQFYDGRLHTYEQLRLQPSLFCHPRKTCCPIIFGEVDGEEQSLQVTSEEGYFNSKANLQEAEQAVRLVKLLVGASVTQSDIAVLTPYNAQASEVKKRLQSARLGNVTACTVMKSQGSEWRYVIFSTVRSAHIRDIDTHPTFSWQRRHLGFLTDPNQVNVGLTRAKEGLCVLGNSHLLQCTPLWGRLLQHYRQKGAIAHSSLIYVNNPPPRRR</sequence>
<evidence type="ECO:0000256" key="2">
    <source>
        <dbReference type="ARBA" id="ARBA00022741"/>
    </source>
</evidence>
<dbReference type="CTD" id="85441"/>
<dbReference type="SUPFAM" id="SSF52540">
    <property type="entry name" value="P-loop containing nucleoside triphosphate hydrolases"/>
    <property type="match status" value="2"/>
</dbReference>
<dbReference type="Pfam" id="PF00773">
    <property type="entry name" value="RNB"/>
    <property type="match status" value="1"/>
</dbReference>
<dbReference type="SUPFAM" id="SSF50249">
    <property type="entry name" value="Nucleic acid-binding proteins"/>
    <property type="match status" value="2"/>
</dbReference>
<dbReference type="Pfam" id="PF13086">
    <property type="entry name" value="AAA_11"/>
    <property type="match status" value="2"/>
</dbReference>
<dbReference type="OMA" id="ATLQYCC"/>
<dbReference type="InterPro" id="IPR047187">
    <property type="entry name" value="SF1_C_Upf1"/>
</dbReference>
<reference evidence="9" key="1">
    <citation type="submission" date="2025-08" db="UniProtKB">
        <authorList>
            <consortium name="RefSeq"/>
        </authorList>
    </citation>
    <scope>IDENTIFICATION</scope>
    <source>
        <strain evidence="9">Nigerian</strain>
        <tissue evidence="9">Liver and blood</tissue>
    </source>
</reference>
<dbReference type="InterPro" id="IPR027417">
    <property type="entry name" value="P-loop_NTPase"/>
</dbReference>
<gene>
    <name evidence="9 10" type="primary">helz2</name>
</gene>
<evidence type="ECO:0000256" key="4">
    <source>
        <dbReference type="ARBA" id="ARBA00022806"/>
    </source>
</evidence>
<dbReference type="GO" id="GO:0005524">
    <property type="term" value="F:ATP binding"/>
    <property type="evidence" value="ECO:0007669"/>
    <property type="project" value="UniProtKB-KW"/>
</dbReference>
<dbReference type="KEGG" id="xtr:101733680"/>
<dbReference type="GeneID" id="101733680"/>
<dbReference type="InterPro" id="IPR041677">
    <property type="entry name" value="DNA2/NAM7_AAA_11"/>
</dbReference>
<dbReference type="CDD" id="cd18808">
    <property type="entry name" value="SF1_C_Upf1"/>
    <property type="match status" value="2"/>
</dbReference>
<feature type="domain" description="RNB" evidence="7">
    <location>
        <begin position="1466"/>
        <end position="1828"/>
    </location>
</feature>
<dbReference type="Pfam" id="PF13087">
    <property type="entry name" value="AAA_12"/>
    <property type="match status" value="2"/>
</dbReference>
<accession>A0A8J1IXJ9</accession>
<dbReference type="AGR" id="Xenbase:XB-GENE-6047889"/>
<evidence type="ECO:0000259" key="7">
    <source>
        <dbReference type="SMART" id="SM00955"/>
    </source>
</evidence>
<keyword evidence="2" id="KW-0547">Nucleotide-binding</keyword>
<dbReference type="GO" id="GO:0004540">
    <property type="term" value="F:RNA nuclease activity"/>
    <property type="evidence" value="ECO:0007669"/>
    <property type="project" value="InterPro"/>
</dbReference>
<evidence type="ECO:0000313" key="9">
    <source>
        <dbReference type="RefSeq" id="XP_031750329.1"/>
    </source>
</evidence>
<protein>
    <submittedName>
        <fullName evidence="9">Helicase with zinc finger domain 2</fullName>
    </submittedName>
</protein>
<evidence type="ECO:0000256" key="5">
    <source>
        <dbReference type="ARBA" id="ARBA00022840"/>
    </source>
</evidence>
<dbReference type="InterPro" id="IPR041679">
    <property type="entry name" value="DNA2/NAM7-like_C"/>
</dbReference>
<organism evidence="8 9">
    <name type="scientific">Xenopus tropicalis</name>
    <name type="common">Western clawed frog</name>
    <name type="synonym">Silurana tropicalis</name>
    <dbReference type="NCBI Taxonomy" id="8364"/>
    <lineage>
        <taxon>Eukaryota</taxon>
        <taxon>Metazoa</taxon>
        <taxon>Chordata</taxon>
        <taxon>Craniata</taxon>
        <taxon>Vertebrata</taxon>
        <taxon>Euteleostomi</taxon>
        <taxon>Amphibia</taxon>
        <taxon>Batrachia</taxon>
        <taxon>Anura</taxon>
        <taxon>Pipoidea</taxon>
        <taxon>Pipidae</taxon>
        <taxon>Xenopodinae</taxon>
        <taxon>Xenopus</taxon>
        <taxon>Silurana</taxon>
    </lineage>
</organism>